<feature type="transmembrane region" description="Helical" evidence="1">
    <location>
        <begin position="100"/>
        <end position="126"/>
    </location>
</feature>
<keyword evidence="4" id="KW-1185">Reference proteome</keyword>
<evidence type="ECO:0000313" key="4">
    <source>
        <dbReference type="Proteomes" id="UP000266649"/>
    </source>
</evidence>
<keyword evidence="1" id="KW-1133">Transmembrane helix</keyword>
<organism evidence="3 4">
    <name type="scientific">Gemmobacter lutimaris</name>
    <dbReference type="NCBI Taxonomy" id="2306023"/>
    <lineage>
        <taxon>Bacteria</taxon>
        <taxon>Pseudomonadati</taxon>
        <taxon>Pseudomonadota</taxon>
        <taxon>Alphaproteobacteria</taxon>
        <taxon>Rhodobacterales</taxon>
        <taxon>Paracoccaceae</taxon>
        <taxon>Gemmobacter</taxon>
    </lineage>
</organism>
<dbReference type="Proteomes" id="UP000266649">
    <property type="component" value="Unassembled WGS sequence"/>
</dbReference>
<dbReference type="EMBL" id="QXXQ01000023">
    <property type="protein sequence ID" value="RID89806.1"/>
    <property type="molecule type" value="Genomic_DNA"/>
</dbReference>
<proteinExistence type="predicted"/>
<protein>
    <submittedName>
        <fullName evidence="3">Tripartite tricarboxylate transporter TctB family protein</fullName>
    </submittedName>
</protein>
<keyword evidence="1" id="KW-0812">Transmembrane</keyword>
<evidence type="ECO:0000256" key="1">
    <source>
        <dbReference type="SAM" id="Phobius"/>
    </source>
</evidence>
<evidence type="ECO:0000313" key="3">
    <source>
        <dbReference type="EMBL" id="RID89806.1"/>
    </source>
</evidence>
<evidence type="ECO:0000259" key="2">
    <source>
        <dbReference type="Pfam" id="PF07331"/>
    </source>
</evidence>
<feature type="transmembrane region" description="Helical" evidence="1">
    <location>
        <begin position="53"/>
        <end position="72"/>
    </location>
</feature>
<sequence>MSDETPEANRLESLLLNGIFALVAVGLLALIGKATGRGVASGGWWTRPALAPGFALVLLVGANIFTLGRAIVDLRARPPSAEEWRDARTRVLGWLRPLELLAYFGLYLWLTIHIGYFLATFAFVMWLMLRTGLNSPRWLLAGAALTVALVLIFRVGLGVWMPSPGYYDAAPEAVRSYLIRWF</sequence>
<feature type="domain" description="DUF1468" evidence="2">
    <location>
        <begin position="21"/>
        <end position="162"/>
    </location>
</feature>
<keyword evidence="1" id="KW-0472">Membrane</keyword>
<feature type="transmembrane region" description="Helical" evidence="1">
    <location>
        <begin position="14"/>
        <end position="32"/>
    </location>
</feature>
<accession>A0A398BRK1</accession>
<feature type="transmembrane region" description="Helical" evidence="1">
    <location>
        <begin position="138"/>
        <end position="161"/>
    </location>
</feature>
<dbReference type="RefSeq" id="WP_119136746.1">
    <property type="nucleotide sequence ID" value="NZ_QXXQ01000023.1"/>
</dbReference>
<dbReference type="AlphaFoldDB" id="A0A398BRK1"/>
<dbReference type="Pfam" id="PF07331">
    <property type="entry name" value="TctB"/>
    <property type="match status" value="1"/>
</dbReference>
<comment type="caution">
    <text evidence="3">The sequence shown here is derived from an EMBL/GenBank/DDBJ whole genome shotgun (WGS) entry which is preliminary data.</text>
</comment>
<gene>
    <name evidence="3" type="ORF">D2N39_21180</name>
</gene>
<dbReference type="InterPro" id="IPR009936">
    <property type="entry name" value="DUF1468"/>
</dbReference>
<reference evidence="3 4" key="1">
    <citation type="submission" date="2018-09" db="EMBL/GenBank/DDBJ databases">
        <title>Gemmobacter lutimaris sp. nov., a marine bacterium isolated from tidal flat.</title>
        <authorList>
            <person name="Lee D.W."/>
            <person name="Yoo Y."/>
            <person name="Kim J.-J."/>
            <person name="Kim B.S."/>
        </authorList>
    </citation>
    <scope>NUCLEOTIDE SEQUENCE [LARGE SCALE GENOMIC DNA]</scope>
    <source>
        <strain evidence="3 4">YJ-T1-11</strain>
    </source>
</reference>
<name>A0A398BRK1_9RHOB</name>
<dbReference type="OrthoDB" id="8454209at2"/>